<dbReference type="Gene3D" id="3.40.50.150">
    <property type="entry name" value="Vaccinia Virus protein VP39"/>
    <property type="match status" value="1"/>
</dbReference>
<evidence type="ECO:0000313" key="5">
    <source>
        <dbReference type="EMBL" id="PON77376.1"/>
    </source>
</evidence>
<dbReference type="GO" id="GO:0032259">
    <property type="term" value="P:methylation"/>
    <property type="evidence" value="ECO:0007669"/>
    <property type="project" value="UniProtKB-KW"/>
</dbReference>
<dbReference type="EMBL" id="JXTC01000246">
    <property type="protein sequence ID" value="PON77376.1"/>
    <property type="molecule type" value="Genomic_DNA"/>
</dbReference>
<evidence type="ECO:0000313" key="6">
    <source>
        <dbReference type="Proteomes" id="UP000237000"/>
    </source>
</evidence>
<keyword evidence="4" id="KW-0460">Magnesium</keyword>
<dbReference type="GO" id="GO:0046872">
    <property type="term" value="F:metal ion binding"/>
    <property type="evidence" value="ECO:0007669"/>
    <property type="project" value="UniProtKB-KW"/>
</dbReference>
<name>A0A2P5DVR0_TREOI</name>
<keyword evidence="6" id="KW-1185">Reference proteome</keyword>
<evidence type="ECO:0000256" key="1">
    <source>
        <dbReference type="ARBA" id="ARBA00022603"/>
    </source>
</evidence>
<protein>
    <submittedName>
        <fullName evidence="5">SAM dependent carboxyl methyltransferase</fullName>
    </submittedName>
</protein>
<dbReference type="Gene3D" id="1.10.1200.270">
    <property type="entry name" value="Methyltransferase, alpha-helical capping domain"/>
    <property type="match status" value="1"/>
</dbReference>
<dbReference type="GO" id="GO:0008168">
    <property type="term" value="F:methyltransferase activity"/>
    <property type="evidence" value="ECO:0007669"/>
    <property type="project" value="UniProtKB-KW"/>
</dbReference>
<dbReference type="InParanoid" id="A0A2P5DVR0"/>
<dbReference type="Proteomes" id="UP000237000">
    <property type="component" value="Unassembled WGS sequence"/>
</dbReference>
<proteinExistence type="predicted"/>
<gene>
    <name evidence="5" type="ORF">TorRG33x02_240250</name>
</gene>
<dbReference type="SUPFAM" id="SSF53335">
    <property type="entry name" value="S-adenosyl-L-methionine-dependent methyltransferases"/>
    <property type="match status" value="1"/>
</dbReference>
<sequence length="375" mass="42474">MEVKQVLRMNGGVGHASYANNSSLQKVVISRVRPTLEESVLEVYGTIFPECLRIADLGCSSGPNTLMVVSYILDAIEATCQCLNRKTPAFQVFLNDLPGNDFNTIFQSLPSFYERLKKEKGDRFKPCFVMAMPGSFYGRLFPDNSLHIIHSSYGLHWLSQVPQGLVSETGEAQNKGNIYISKTSPHVVFNAYYHQFQEDFTMFLRCRSDEIVPGGRMIITIIGSIKSDEPKSIWEILGRALNDMVLENIIEGESLDSFNMPLYFPTPREVKKVIQEQGSFALQKLDVFEIAWDAGFSEQTAGINSNIIINDKQKRGQYVSDYMRAVAEPILVKQFGETIMHELFARFTDRVTESMVKQKWQYVNLVISLTKTPQA</sequence>
<reference evidence="6" key="1">
    <citation type="submission" date="2016-06" db="EMBL/GenBank/DDBJ databases">
        <title>Parallel loss of symbiosis genes in relatives of nitrogen-fixing non-legume Parasponia.</title>
        <authorList>
            <person name="Van Velzen R."/>
            <person name="Holmer R."/>
            <person name="Bu F."/>
            <person name="Rutten L."/>
            <person name="Van Zeijl A."/>
            <person name="Liu W."/>
            <person name="Santuari L."/>
            <person name="Cao Q."/>
            <person name="Sharma T."/>
            <person name="Shen D."/>
            <person name="Roswanjaya Y."/>
            <person name="Wardhani T."/>
            <person name="Kalhor M.S."/>
            <person name="Jansen J."/>
            <person name="Van den Hoogen J."/>
            <person name="Gungor B."/>
            <person name="Hartog M."/>
            <person name="Hontelez J."/>
            <person name="Verver J."/>
            <person name="Yang W.-C."/>
            <person name="Schijlen E."/>
            <person name="Repin R."/>
            <person name="Schilthuizen M."/>
            <person name="Schranz E."/>
            <person name="Heidstra R."/>
            <person name="Miyata K."/>
            <person name="Fedorova E."/>
            <person name="Kohlen W."/>
            <person name="Bisseling T."/>
            <person name="Smit S."/>
            <person name="Geurts R."/>
        </authorList>
    </citation>
    <scope>NUCLEOTIDE SEQUENCE [LARGE SCALE GENOMIC DNA]</scope>
    <source>
        <strain evidence="6">cv. RG33-2</strain>
    </source>
</reference>
<organism evidence="5 6">
    <name type="scientific">Trema orientale</name>
    <name type="common">Charcoal tree</name>
    <name type="synonym">Celtis orientalis</name>
    <dbReference type="NCBI Taxonomy" id="63057"/>
    <lineage>
        <taxon>Eukaryota</taxon>
        <taxon>Viridiplantae</taxon>
        <taxon>Streptophyta</taxon>
        <taxon>Embryophyta</taxon>
        <taxon>Tracheophyta</taxon>
        <taxon>Spermatophyta</taxon>
        <taxon>Magnoliopsida</taxon>
        <taxon>eudicotyledons</taxon>
        <taxon>Gunneridae</taxon>
        <taxon>Pentapetalae</taxon>
        <taxon>rosids</taxon>
        <taxon>fabids</taxon>
        <taxon>Rosales</taxon>
        <taxon>Cannabaceae</taxon>
        <taxon>Trema</taxon>
    </lineage>
</organism>
<dbReference type="AlphaFoldDB" id="A0A2P5DVR0"/>
<dbReference type="InterPro" id="IPR042086">
    <property type="entry name" value="MeTrfase_capping"/>
</dbReference>
<keyword evidence="1 5" id="KW-0489">Methyltransferase</keyword>
<keyword evidence="3" id="KW-0479">Metal-binding</keyword>
<comment type="caution">
    <text evidence="5">The sequence shown here is derived from an EMBL/GenBank/DDBJ whole genome shotgun (WGS) entry which is preliminary data.</text>
</comment>
<evidence type="ECO:0000256" key="3">
    <source>
        <dbReference type="ARBA" id="ARBA00022723"/>
    </source>
</evidence>
<evidence type="ECO:0000256" key="4">
    <source>
        <dbReference type="ARBA" id="ARBA00022842"/>
    </source>
</evidence>
<keyword evidence="2 5" id="KW-0808">Transferase</keyword>
<accession>A0A2P5DVR0</accession>
<dbReference type="InterPro" id="IPR029063">
    <property type="entry name" value="SAM-dependent_MTases_sf"/>
</dbReference>
<dbReference type="PANTHER" id="PTHR31009">
    <property type="entry name" value="S-ADENOSYL-L-METHIONINE:CARBOXYL METHYLTRANSFERASE FAMILY PROTEIN"/>
    <property type="match status" value="1"/>
</dbReference>
<dbReference type="InterPro" id="IPR005299">
    <property type="entry name" value="MeTrfase_7"/>
</dbReference>
<dbReference type="OrthoDB" id="1523883at2759"/>
<evidence type="ECO:0000256" key="2">
    <source>
        <dbReference type="ARBA" id="ARBA00022679"/>
    </source>
</evidence>
<dbReference type="FunCoup" id="A0A2P5DVR0">
    <property type="interactions" value="68"/>
</dbReference>
<dbReference type="Pfam" id="PF03492">
    <property type="entry name" value="Methyltransf_7"/>
    <property type="match status" value="1"/>
</dbReference>